<dbReference type="EMBL" id="MWML01000133">
    <property type="protein sequence ID" value="TCG05978.1"/>
    <property type="molecule type" value="Genomic_DNA"/>
</dbReference>
<dbReference type="InterPro" id="IPR036097">
    <property type="entry name" value="HisK_dim/P_sf"/>
</dbReference>
<evidence type="ECO:0000256" key="5">
    <source>
        <dbReference type="ARBA" id="ARBA00022679"/>
    </source>
</evidence>
<evidence type="ECO:0000256" key="10">
    <source>
        <dbReference type="ARBA" id="ARBA00023136"/>
    </source>
</evidence>
<evidence type="ECO:0000256" key="1">
    <source>
        <dbReference type="ARBA" id="ARBA00000085"/>
    </source>
</evidence>
<dbReference type="GO" id="GO:0000155">
    <property type="term" value="F:phosphorelay sensor kinase activity"/>
    <property type="evidence" value="ECO:0007669"/>
    <property type="project" value="InterPro"/>
</dbReference>
<feature type="transmembrane region" description="Helical" evidence="11">
    <location>
        <begin position="14"/>
        <end position="37"/>
    </location>
</feature>
<dbReference type="SMART" id="SM00388">
    <property type="entry name" value="HisKA"/>
    <property type="match status" value="1"/>
</dbReference>
<dbReference type="SMART" id="SM00387">
    <property type="entry name" value="HATPase_c"/>
    <property type="match status" value="1"/>
</dbReference>
<dbReference type="PROSITE" id="PS50109">
    <property type="entry name" value="HIS_KIN"/>
    <property type="match status" value="1"/>
</dbReference>
<organism evidence="13 14">
    <name type="scientific">Paraburkholderia steynii</name>
    <dbReference type="NCBI Taxonomy" id="1245441"/>
    <lineage>
        <taxon>Bacteria</taxon>
        <taxon>Pseudomonadati</taxon>
        <taxon>Pseudomonadota</taxon>
        <taxon>Betaproteobacteria</taxon>
        <taxon>Burkholderiales</taxon>
        <taxon>Burkholderiaceae</taxon>
        <taxon>Paraburkholderia</taxon>
    </lineage>
</organism>
<dbReference type="PANTHER" id="PTHR45436:SF15">
    <property type="entry name" value="SENSOR HISTIDINE KINASE CUSS"/>
    <property type="match status" value="1"/>
</dbReference>
<keyword evidence="9" id="KW-0902">Two-component regulatory system</keyword>
<dbReference type="Pfam" id="PF00512">
    <property type="entry name" value="HisKA"/>
    <property type="match status" value="1"/>
</dbReference>
<evidence type="ECO:0000256" key="8">
    <source>
        <dbReference type="ARBA" id="ARBA00022989"/>
    </source>
</evidence>
<evidence type="ECO:0000313" key="14">
    <source>
        <dbReference type="Proteomes" id="UP000294200"/>
    </source>
</evidence>
<protein>
    <recommendedName>
        <fullName evidence="3">histidine kinase</fullName>
        <ecNumber evidence="3">2.7.13.3</ecNumber>
    </recommendedName>
</protein>
<feature type="domain" description="Histidine kinase" evidence="12">
    <location>
        <begin position="163"/>
        <end position="376"/>
    </location>
</feature>
<dbReference type="InterPro" id="IPR003661">
    <property type="entry name" value="HisK_dim/P_dom"/>
</dbReference>
<dbReference type="Proteomes" id="UP000294200">
    <property type="component" value="Unassembled WGS sequence"/>
</dbReference>
<keyword evidence="14" id="KW-1185">Reference proteome</keyword>
<keyword evidence="5" id="KW-0808">Transferase</keyword>
<evidence type="ECO:0000256" key="6">
    <source>
        <dbReference type="ARBA" id="ARBA00022692"/>
    </source>
</evidence>
<proteinExistence type="predicted"/>
<evidence type="ECO:0000313" key="13">
    <source>
        <dbReference type="EMBL" id="TCG05978.1"/>
    </source>
</evidence>
<dbReference type="Pfam" id="PF02518">
    <property type="entry name" value="HATPase_c"/>
    <property type="match status" value="1"/>
</dbReference>
<dbReference type="InterPro" id="IPR004358">
    <property type="entry name" value="Sig_transdc_His_kin-like_C"/>
</dbReference>
<evidence type="ECO:0000256" key="9">
    <source>
        <dbReference type="ARBA" id="ARBA00023012"/>
    </source>
</evidence>
<dbReference type="CDD" id="cd00075">
    <property type="entry name" value="HATPase"/>
    <property type="match status" value="1"/>
</dbReference>
<keyword evidence="8 11" id="KW-1133">Transmembrane helix</keyword>
<dbReference type="InterPro" id="IPR005467">
    <property type="entry name" value="His_kinase_dom"/>
</dbReference>
<evidence type="ECO:0000256" key="11">
    <source>
        <dbReference type="SAM" id="Phobius"/>
    </source>
</evidence>
<gene>
    <name evidence="13" type="ORF">BZM27_29710</name>
</gene>
<dbReference type="CDD" id="cd00082">
    <property type="entry name" value="HisKA"/>
    <property type="match status" value="1"/>
</dbReference>
<dbReference type="GO" id="GO:0005886">
    <property type="term" value="C:plasma membrane"/>
    <property type="evidence" value="ECO:0007669"/>
    <property type="project" value="TreeGrafter"/>
</dbReference>
<comment type="subcellular location">
    <subcellularLocation>
        <location evidence="2">Membrane</location>
        <topology evidence="2">Multi-pass membrane protein</topology>
    </subcellularLocation>
</comment>
<comment type="caution">
    <text evidence="13">The sequence shown here is derived from an EMBL/GenBank/DDBJ whole genome shotgun (WGS) entry which is preliminary data.</text>
</comment>
<feature type="transmembrane region" description="Helical" evidence="11">
    <location>
        <begin position="79"/>
        <end position="103"/>
    </location>
</feature>
<dbReference type="PANTHER" id="PTHR45436">
    <property type="entry name" value="SENSOR HISTIDINE KINASE YKOH"/>
    <property type="match status" value="1"/>
</dbReference>
<dbReference type="AlphaFoldDB" id="A0A4V2NGR8"/>
<dbReference type="Gene3D" id="1.10.287.130">
    <property type="match status" value="1"/>
</dbReference>
<reference evidence="13 14" key="1">
    <citation type="submission" date="2017-02" db="EMBL/GenBank/DDBJ databases">
        <title>Paraburkholderia sophoroidis sp. nov. and Paraburkholderia steynii sp. nov. rhizobial symbionts of the fynbos legume Hypocalyptus sophoroides.</title>
        <authorList>
            <person name="Steenkamp E.T."/>
            <person name="Beukes C.W."/>
            <person name="Van Zyl E."/>
            <person name="Avontuur J."/>
            <person name="Chan W.Y."/>
            <person name="Hassen A."/>
            <person name="Palmer M."/>
            <person name="Mthombeni L."/>
            <person name="Phalane F."/>
            <person name="Sereme K."/>
            <person name="Venter S.N."/>
        </authorList>
    </citation>
    <scope>NUCLEOTIDE SEQUENCE [LARGE SCALE GENOMIC DNA]</scope>
    <source>
        <strain evidence="13 14">HC1.1ba</strain>
    </source>
</reference>
<evidence type="ECO:0000259" key="12">
    <source>
        <dbReference type="PROSITE" id="PS50109"/>
    </source>
</evidence>
<dbReference type="InterPro" id="IPR036890">
    <property type="entry name" value="HATPase_C_sf"/>
</dbReference>
<dbReference type="SUPFAM" id="SSF47384">
    <property type="entry name" value="Homodimeric domain of signal transducing histidine kinase"/>
    <property type="match status" value="1"/>
</dbReference>
<evidence type="ECO:0000256" key="2">
    <source>
        <dbReference type="ARBA" id="ARBA00004141"/>
    </source>
</evidence>
<keyword evidence="7" id="KW-0418">Kinase</keyword>
<comment type="catalytic activity">
    <reaction evidence="1">
        <text>ATP + protein L-histidine = ADP + protein N-phospho-L-histidine.</text>
        <dbReference type="EC" id="2.7.13.3"/>
    </reaction>
</comment>
<keyword evidence="4" id="KW-0597">Phosphoprotein</keyword>
<dbReference type="PRINTS" id="PR00344">
    <property type="entry name" value="BCTRLSENSOR"/>
</dbReference>
<keyword evidence="10 11" id="KW-0472">Membrane</keyword>
<evidence type="ECO:0000256" key="4">
    <source>
        <dbReference type="ARBA" id="ARBA00022553"/>
    </source>
</evidence>
<keyword evidence="6 11" id="KW-0812">Transmembrane</keyword>
<dbReference type="SUPFAM" id="SSF55874">
    <property type="entry name" value="ATPase domain of HSP90 chaperone/DNA topoisomerase II/histidine kinase"/>
    <property type="match status" value="1"/>
</dbReference>
<evidence type="ECO:0000256" key="7">
    <source>
        <dbReference type="ARBA" id="ARBA00022777"/>
    </source>
</evidence>
<dbReference type="InterPro" id="IPR050428">
    <property type="entry name" value="TCS_sensor_his_kinase"/>
</dbReference>
<sequence>MYAGFAANSIRRRLCVSIFGALLMFGLAGMAGSFLVVRGATDRIEAGQNAALQVTKQVSAGEVGKGAARTGRGLDPDELALRGIIPIAAAMMLLSIAAALIVWRCLRPLDQLRSFANSIDPECPSPAPFDDAPVEFRSVIDTINQLATRLVAGREAEKRLTRNAAHVLRTPIAAIRVQAANLSNGPVTQREERLAELQHGVERLASLGNQLVALANADEAVSDDMVAEVALRRVVYDVVAGLFPLAVERGIDLGAGHIDDVKVRAAEPDLRQLLNNVVDNAIRHSGNGAHVTVTVSRMADRAVIEVIDDGPGMAGREIDRAFERFERGEAAGGQGSGLGLAIARALALRYGGSVALEVRSVPATGVSVRIELPALTHRAKPTESSEHRQ</sequence>
<dbReference type="Gene3D" id="3.30.565.10">
    <property type="entry name" value="Histidine kinase-like ATPase, C-terminal domain"/>
    <property type="match status" value="1"/>
</dbReference>
<dbReference type="EC" id="2.7.13.3" evidence="3"/>
<name>A0A4V2NGR8_9BURK</name>
<dbReference type="InterPro" id="IPR003594">
    <property type="entry name" value="HATPase_dom"/>
</dbReference>
<accession>A0A4V2NGR8</accession>
<evidence type="ECO:0000256" key="3">
    <source>
        <dbReference type="ARBA" id="ARBA00012438"/>
    </source>
</evidence>